<keyword evidence="3" id="KW-1185">Reference proteome</keyword>
<protein>
    <recommendedName>
        <fullName evidence="4">Transmembrane protein</fullName>
    </recommendedName>
</protein>
<feature type="transmembrane region" description="Helical" evidence="1">
    <location>
        <begin position="121"/>
        <end position="146"/>
    </location>
</feature>
<dbReference type="STRING" id="216938.SHELI_v1c06390"/>
<proteinExistence type="predicted"/>
<dbReference type="Proteomes" id="UP000094378">
    <property type="component" value="Chromosome"/>
</dbReference>
<evidence type="ECO:0000313" key="2">
    <source>
        <dbReference type="EMBL" id="AOG60590.1"/>
    </source>
</evidence>
<feature type="transmembrane region" description="Helical" evidence="1">
    <location>
        <begin position="57"/>
        <end position="77"/>
    </location>
</feature>
<keyword evidence="1" id="KW-0812">Transmembrane</keyword>
<feature type="transmembrane region" description="Helical" evidence="1">
    <location>
        <begin position="223"/>
        <end position="244"/>
    </location>
</feature>
<organism evidence="2 3">
    <name type="scientific">Spiroplasma helicoides</name>
    <dbReference type="NCBI Taxonomy" id="216938"/>
    <lineage>
        <taxon>Bacteria</taxon>
        <taxon>Bacillati</taxon>
        <taxon>Mycoplasmatota</taxon>
        <taxon>Mollicutes</taxon>
        <taxon>Entomoplasmatales</taxon>
        <taxon>Spiroplasmataceae</taxon>
        <taxon>Spiroplasma</taxon>
    </lineage>
</organism>
<evidence type="ECO:0008006" key="4">
    <source>
        <dbReference type="Google" id="ProtNLM"/>
    </source>
</evidence>
<evidence type="ECO:0000313" key="3">
    <source>
        <dbReference type="Proteomes" id="UP000094378"/>
    </source>
</evidence>
<feature type="transmembrane region" description="Helical" evidence="1">
    <location>
        <begin position="9"/>
        <end position="29"/>
    </location>
</feature>
<dbReference type="KEGG" id="shj:SHELI_v1c06390"/>
<dbReference type="AlphaFoldDB" id="A0A1B3SKZ3"/>
<dbReference type="RefSeq" id="WP_069116643.1">
    <property type="nucleotide sequence ID" value="NZ_CP017015.1"/>
</dbReference>
<evidence type="ECO:0000256" key="1">
    <source>
        <dbReference type="SAM" id="Phobius"/>
    </source>
</evidence>
<dbReference type="EMBL" id="CP017015">
    <property type="protein sequence ID" value="AOG60590.1"/>
    <property type="molecule type" value="Genomic_DNA"/>
</dbReference>
<name>A0A1B3SKZ3_9MOLU</name>
<feature type="transmembrane region" description="Helical" evidence="1">
    <location>
        <begin position="89"/>
        <end position="109"/>
    </location>
</feature>
<accession>A0A1B3SKZ3</accession>
<gene>
    <name evidence="2" type="ORF">SHELI_v1c06390</name>
</gene>
<feature type="transmembrane region" description="Helical" evidence="1">
    <location>
        <begin position="158"/>
        <end position="178"/>
    </location>
</feature>
<reference evidence="2 3" key="1">
    <citation type="submission" date="2016-08" db="EMBL/GenBank/DDBJ databases">
        <title>Complete genome sequence of Spiroplasma helicoides TABS-2 (DSM 22551).</title>
        <authorList>
            <person name="Shen W.-Y."/>
            <person name="Lo W.-S."/>
            <person name="Lai Y.-C."/>
            <person name="Kuo C.-H."/>
        </authorList>
    </citation>
    <scope>NUCLEOTIDE SEQUENCE [LARGE SCALE GENOMIC DNA]</scope>
    <source>
        <strain evidence="2 3">TABS-2</strain>
    </source>
</reference>
<keyword evidence="1" id="KW-0472">Membrane</keyword>
<keyword evidence="1" id="KW-1133">Transmembrane helix</keyword>
<sequence>MKKYTNNLLIYKILFAVLSIIAVYGQWVYKLIDNSNYGSDTQLMYHGNNELATIEHFTTFTLLSNIFCQVWFINASINCKKEGLTKGTSYTSAMTLSILITITCLVYNLVLTPVSGFPKDIVGVLCSIMNHIIMPIAFVCYVIFLMPRKRKVNLNLFFTKKFWIPFTIILSYCVMAMAKGELRWSSMDRSIYEYVDSLGKNKDIYYPYFFLNIHKDQFGLPGYAIFILTFFGVFGLMVGITYLYNYANNKIVEKKYYQYLNEYDVEVTEVKAQSEQK</sequence>
<dbReference type="OrthoDB" id="392064at2"/>